<evidence type="ECO:0000259" key="5">
    <source>
        <dbReference type="SMART" id="SM00478"/>
    </source>
</evidence>
<organism evidence="6 7">
    <name type="scientific">Parasedimentitalea denitrificans</name>
    <dbReference type="NCBI Taxonomy" id="2211118"/>
    <lineage>
        <taxon>Bacteria</taxon>
        <taxon>Pseudomonadati</taxon>
        <taxon>Pseudomonadota</taxon>
        <taxon>Alphaproteobacteria</taxon>
        <taxon>Rhodobacterales</taxon>
        <taxon>Paracoccaceae</taxon>
        <taxon>Parasedimentitalea</taxon>
    </lineage>
</organism>
<dbReference type="SMART" id="SM00478">
    <property type="entry name" value="ENDO3c"/>
    <property type="match status" value="1"/>
</dbReference>
<dbReference type="PANTHER" id="PTHR43003:SF5">
    <property type="entry name" value="DNA-3-METHYLADENINE GLYCOSYLASE"/>
    <property type="match status" value="1"/>
</dbReference>
<evidence type="ECO:0000313" key="7">
    <source>
        <dbReference type="Proteomes" id="UP001429564"/>
    </source>
</evidence>
<reference evidence="6 7" key="1">
    <citation type="submission" date="2018-05" db="EMBL/GenBank/DDBJ databases">
        <authorList>
            <person name="Zhang Y.-J."/>
        </authorList>
    </citation>
    <scope>NUCLEOTIDE SEQUENCE [LARGE SCALE GENOMIC DNA]</scope>
    <source>
        <strain evidence="6 7">CY04</strain>
    </source>
</reference>
<dbReference type="CDD" id="cd00056">
    <property type="entry name" value="ENDO3c"/>
    <property type="match status" value="1"/>
</dbReference>
<proteinExistence type="predicted"/>
<comment type="caution">
    <text evidence="6">The sequence shown here is derived from an EMBL/GenBank/DDBJ whole genome shotgun (WGS) entry which is preliminary data.</text>
</comment>
<name>A0ABX0W5H4_9RHOB</name>
<dbReference type="RefSeq" id="WP_167683385.1">
    <property type="nucleotide sequence ID" value="NZ_QHLQ01000005.1"/>
</dbReference>
<accession>A0ABX0W5H4</accession>
<keyword evidence="3" id="KW-0227">DNA damage</keyword>
<dbReference type="Pfam" id="PF00730">
    <property type="entry name" value="HhH-GPD"/>
    <property type="match status" value="1"/>
</dbReference>
<dbReference type="InterPro" id="IPR003265">
    <property type="entry name" value="HhH-GPD_domain"/>
</dbReference>
<comment type="catalytic activity">
    <reaction evidence="1">
        <text>Hydrolysis of alkylated DNA, releasing 3-methyladenine, 3-methylguanine, 7-methylguanine and 7-methyladenine.</text>
        <dbReference type="EC" id="3.2.2.21"/>
    </reaction>
</comment>
<sequence length="220" mass="24527">MKWRGDVTSDQDVGRIISSDACVAEGAEWLAKQEPRFAAALQLTGPLPLRRKPDGFAELLSAIVSQQVSVASAQAIWGRITAAKLSEAHQVREASEEDLRAVGLSRPKMRYAKALAEADIDFNTLRDLPDMDVVRELVKVQGIGAWTAEIYAMFSLGRADVFAPGDLALQEAARILFELPDRPKERELRIMAEDWSPWRSVAARLLFSYYRVAKSREGIR</sequence>
<evidence type="ECO:0000256" key="1">
    <source>
        <dbReference type="ARBA" id="ARBA00000086"/>
    </source>
</evidence>
<dbReference type="Gene3D" id="1.10.1670.40">
    <property type="match status" value="1"/>
</dbReference>
<dbReference type="PANTHER" id="PTHR43003">
    <property type="entry name" value="DNA-3-METHYLADENINE GLYCOSYLASE"/>
    <property type="match status" value="1"/>
</dbReference>
<dbReference type="EC" id="3.2.2.21" evidence="2"/>
<evidence type="ECO:0000313" key="6">
    <source>
        <dbReference type="EMBL" id="NIZ60809.1"/>
    </source>
</evidence>
<dbReference type="Proteomes" id="UP001429564">
    <property type="component" value="Unassembled WGS sequence"/>
</dbReference>
<keyword evidence="4" id="KW-0234">DNA repair</keyword>
<evidence type="ECO:0000256" key="2">
    <source>
        <dbReference type="ARBA" id="ARBA00012000"/>
    </source>
</evidence>
<dbReference type="InterPro" id="IPR011257">
    <property type="entry name" value="DNA_glycosylase"/>
</dbReference>
<evidence type="ECO:0000256" key="4">
    <source>
        <dbReference type="ARBA" id="ARBA00023204"/>
    </source>
</evidence>
<protein>
    <recommendedName>
        <fullName evidence="2">DNA-3-methyladenine glycosylase II</fullName>
        <ecNumber evidence="2">3.2.2.21</ecNumber>
    </recommendedName>
</protein>
<dbReference type="InterPro" id="IPR051912">
    <property type="entry name" value="Alkylbase_DNA_Glycosylase/TA"/>
</dbReference>
<evidence type="ECO:0000256" key="3">
    <source>
        <dbReference type="ARBA" id="ARBA00022763"/>
    </source>
</evidence>
<keyword evidence="7" id="KW-1185">Reference proteome</keyword>
<dbReference type="EMBL" id="QHLQ01000005">
    <property type="protein sequence ID" value="NIZ60809.1"/>
    <property type="molecule type" value="Genomic_DNA"/>
</dbReference>
<dbReference type="Gene3D" id="1.10.340.30">
    <property type="entry name" value="Hypothetical protein, domain 2"/>
    <property type="match status" value="1"/>
</dbReference>
<feature type="domain" description="HhH-GPD" evidence="5">
    <location>
        <begin position="64"/>
        <end position="211"/>
    </location>
</feature>
<gene>
    <name evidence="6" type="ORF">DL239_07465</name>
</gene>
<dbReference type="SUPFAM" id="SSF48150">
    <property type="entry name" value="DNA-glycosylase"/>
    <property type="match status" value="1"/>
</dbReference>